<keyword evidence="6" id="KW-0808">Transferase</keyword>
<keyword evidence="5" id="KW-0597">Phosphoprotein</keyword>
<evidence type="ECO:0000256" key="11">
    <source>
        <dbReference type="ARBA" id="ARBA00022989"/>
    </source>
</evidence>
<evidence type="ECO:0000256" key="3">
    <source>
        <dbReference type="ARBA" id="ARBA00012438"/>
    </source>
</evidence>
<dbReference type="SMART" id="SM01049">
    <property type="entry name" value="Cache_2"/>
    <property type="match status" value="1"/>
</dbReference>
<keyword evidence="9" id="KW-0418">Kinase</keyword>
<name>A0ABS2WV13_9BACT</name>
<proteinExistence type="predicted"/>
<evidence type="ECO:0000256" key="12">
    <source>
        <dbReference type="ARBA" id="ARBA00023012"/>
    </source>
</evidence>
<dbReference type="InterPro" id="IPR003594">
    <property type="entry name" value="HATPase_dom"/>
</dbReference>
<dbReference type="EMBL" id="JAFHKK010000041">
    <property type="protein sequence ID" value="MBN2965493.1"/>
    <property type="molecule type" value="Genomic_DNA"/>
</dbReference>
<evidence type="ECO:0000313" key="17">
    <source>
        <dbReference type="Proteomes" id="UP000703590"/>
    </source>
</evidence>
<gene>
    <name evidence="16" type="ORF">JWV37_11925</name>
</gene>
<evidence type="ECO:0000313" key="16">
    <source>
        <dbReference type="EMBL" id="MBN2965493.1"/>
    </source>
</evidence>
<accession>A0ABS2WV13</accession>
<dbReference type="Proteomes" id="UP000703590">
    <property type="component" value="Unassembled WGS sequence"/>
</dbReference>
<keyword evidence="12" id="KW-0902">Two-component regulatory system</keyword>
<evidence type="ECO:0000256" key="6">
    <source>
        <dbReference type="ARBA" id="ARBA00022679"/>
    </source>
</evidence>
<evidence type="ECO:0000256" key="1">
    <source>
        <dbReference type="ARBA" id="ARBA00000085"/>
    </source>
</evidence>
<protein>
    <recommendedName>
        <fullName evidence="3">histidine kinase</fullName>
        <ecNumber evidence="3">2.7.13.3</ecNumber>
    </recommendedName>
</protein>
<dbReference type="InterPro" id="IPR033480">
    <property type="entry name" value="sCache_2"/>
</dbReference>
<dbReference type="InterPro" id="IPR036097">
    <property type="entry name" value="HisK_dim/P_sf"/>
</dbReference>
<dbReference type="InterPro" id="IPR004010">
    <property type="entry name" value="Double_Cache_2"/>
</dbReference>
<reference evidence="16" key="2">
    <citation type="submission" date="2021-02" db="EMBL/GenBank/DDBJ databases">
        <authorList>
            <person name="Merkel A.Y."/>
        </authorList>
    </citation>
    <scope>NUCLEOTIDE SEQUENCE</scope>
    <source>
        <strain evidence="16">T05b</strain>
    </source>
</reference>
<comment type="subcellular location">
    <subcellularLocation>
        <location evidence="2">Cell membrane</location>
        <topology evidence="2">Multi-pass membrane protein</topology>
    </subcellularLocation>
</comment>
<dbReference type="Gene3D" id="3.30.565.10">
    <property type="entry name" value="Histidine kinase-like ATPase, C-terminal domain"/>
    <property type="match status" value="1"/>
</dbReference>
<sequence length="480" mass="55049">MEKEIAETKLRLEEHRLEEIKREVDALVDYIEFRRTHQGGEGTLLQERVIAWMSTVRFGTPKENYIFAYRVHDLQGGDAFATMLVNPNRPDLVGELIATGYTDAKGVPFRQLALEGIREQGTAIVPYMYKKPGSQILSQKVTYFRHYAPWDWIIAAGAYMDDIDALLEQKREALLKDTRQDITSTVVIFLFFTFIAYGLAIVLGKQIEHFFTQYREEVLAKTQELQTLNQTLEQRVHEEISKNRAQEQLLIQKSKFIALGEMISNIAHQWRQPLTELSALLMGLKFHYLSQTLNPTIIQEKSKEAEHLIDYMSQTIDDFRHFFAPDKQKTVFAIIPRIDSVLTICHASLKNYHIHLRIKAPRDAYVRGFQNEYEQVLLNLITNAKDALLLTKPKNPTITLELAVNKGMVSLHVKDNAGGISIEPIEKIFEPYVTTKSSSQGIGIGLYMSKMIIENNMQGNLIARNSDEGAEFEVRLKEEV</sequence>
<dbReference type="InterPro" id="IPR004358">
    <property type="entry name" value="Sig_transdc_His_kin-like_C"/>
</dbReference>
<keyword evidence="7 14" id="KW-0812">Transmembrane</keyword>
<keyword evidence="4" id="KW-1003">Cell membrane</keyword>
<evidence type="ECO:0000256" key="14">
    <source>
        <dbReference type="SAM" id="Phobius"/>
    </source>
</evidence>
<evidence type="ECO:0000256" key="13">
    <source>
        <dbReference type="ARBA" id="ARBA00023136"/>
    </source>
</evidence>
<evidence type="ECO:0000256" key="4">
    <source>
        <dbReference type="ARBA" id="ARBA00022475"/>
    </source>
</evidence>
<evidence type="ECO:0000256" key="8">
    <source>
        <dbReference type="ARBA" id="ARBA00022741"/>
    </source>
</evidence>
<dbReference type="SUPFAM" id="SSF47384">
    <property type="entry name" value="Homodimeric domain of signal transducing histidine kinase"/>
    <property type="match status" value="1"/>
</dbReference>
<dbReference type="EC" id="2.7.13.3" evidence="3"/>
<dbReference type="SUPFAM" id="SSF55874">
    <property type="entry name" value="ATPase domain of HSP90 chaperone/DNA topoisomerase II/histidine kinase"/>
    <property type="match status" value="1"/>
</dbReference>
<evidence type="ECO:0000259" key="15">
    <source>
        <dbReference type="PROSITE" id="PS50109"/>
    </source>
</evidence>
<dbReference type="PANTHER" id="PTHR43065">
    <property type="entry name" value="SENSOR HISTIDINE KINASE"/>
    <property type="match status" value="1"/>
</dbReference>
<comment type="catalytic activity">
    <reaction evidence="1">
        <text>ATP + protein L-histidine = ADP + protein N-phospho-L-histidine.</text>
        <dbReference type="EC" id="2.7.13.3"/>
    </reaction>
</comment>
<dbReference type="InterPro" id="IPR005467">
    <property type="entry name" value="His_kinase_dom"/>
</dbReference>
<evidence type="ECO:0000256" key="10">
    <source>
        <dbReference type="ARBA" id="ARBA00022840"/>
    </source>
</evidence>
<keyword evidence="8" id="KW-0547">Nucleotide-binding</keyword>
<keyword evidence="17" id="KW-1185">Reference proteome</keyword>
<dbReference type="Pfam" id="PF08269">
    <property type="entry name" value="dCache_2"/>
    <property type="match status" value="1"/>
</dbReference>
<evidence type="ECO:0000256" key="5">
    <source>
        <dbReference type="ARBA" id="ARBA00022553"/>
    </source>
</evidence>
<organism evidence="16 17">
    <name type="scientific">Sulfurospirillum tamanense</name>
    <dbReference type="NCBI Taxonomy" id="2813362"/>
    <lineage>
        <taxon>Bacteria</taxon>
        <taxon>Pseudomonadati</taxon>
        <taxon>Campylobacterota</taxon>
        <taxon>Epsilonproteobacteria</taxon>
        <taxon>Campylobacterales</taxon>
        <taxon>Sulfurospirillaceae</taxon>
        <taxon>Sulfurospirillum</taxon>
    </lineage>
</organism>
<evidence type="ECO:0000256" key="2">
    <source>
        <dbReference type="ARBA" id="ARBA00004651"/>
    </source>
</evidence>
<feature type="transmembrane region" description="Helical" evidence="14">
    <location>
        <begin position="182"/>
        <end position="203"/>
    </location>
</feature>
<evidence type="ECO:0000256" key="7">
    <source>
        <dbReference type="ARBA" id="ARBA00022692"/>
    </source>
</evidence>
<evidence type="ECO:0000256" key="9">
    <source>
        <dbReference type="ARBA" id="ARBA00022777"/>
    </source>
</evidence>
<keyword evidence="10" id="KW-0067">ATP-binding</keyword>
<dbReference type="Gene3D" id="3.30.450.20">
    <property type="entry name" value="PAS domain"/>
    <property type="match status" value="1"/>
</dbReference>
<reference evidence="16" key="1">
    <citation type="submission" date="2021-02" db="EMBL/GenBank/DDBJ databases">
        <title>Sulfurospirillum tamanensis sp. nov.</title>
        <authorList>
            <person name="Frolova A."/>
            <person name="Merkel A."/>
            <person name="Slobodkin A."/>
        </authorList>
    </citation>
    <scope>NUCLEOTIDE SEQUENCE</scope>
    <source>
        <strain evidence="16">T05b</strain>
    </source>
</reference>
<feature type="domain" description="Histidine kinase" evidence="15">
    <location>
        <begin position="265"/>
        <end position="480"/>
    </location>
</feature>
<dbReference type="Pfam" id="PF02518">
    <property type="entry name" value="HATPase_c"/>
    <property type="match status" value="1"/>
</dbReference>
<dbReference type="PROSITE" id="PS50109">
    <property type="entry name" value="HIS_KIN"/>
    <property type="match status" value="1"/>
</dbReference>
<keyword evidence="13 14" id="KW-0472">Membrane</keyword>
<comment type="caution">
    <text evidence="16">The sequence shown here is derived from an EMBL/GenBank/DDBJ whole genome shotgun (WGS) entry which is preliminary data.</text>
</comment>
<dbReference type="Gene3D" id="1.10.287.130">
    <property type="match status" value="1"/>
</dbReference>
<dbReference type="InterPro" id="IPR036890">
    <property type="entry name" value="HATPase_C_sf"/>
</dbReference>
<dbReference type="SMART" id="SM00387">
    <property type="entry name" value="HATPase_c"/>
    <property type="match status" value="1"/>
</dbReference>
<keyword evidence="11 14" id="KW-1133">Transmembrane helix</keyword>
<dbReference type="PANTHER" id="PTHR43065:SF10">
    <property type="entry name" value="PEROXIDE STRESS-ACTIVATED HISTIDINE KINASE MAK3"/>
    <property type="match status" value="1"/>
</dbReference>
<dbReference type="PRINTS" id="PR00344">
    <property type="entry name" value="BCTRLSENSOR"/>
</dbReference>